<dbReference type="InterPro" id="IPR051158">
    <property type="entry name" value="Metallophosphoesterase_sf"/>
</dbReference>
<name>A0A917DK98_9MICO</name>
<dbReference type="RefSeq" id="WP_188712925.1">
    <property type="nucleotide sequence ID" value="NZ_BMHO01000002.1"/>
</dbReference>
<dbReference type="InterPro" id="IPR004843">
    <property type="entry name" value="Calcineurin-like_PHP"/>
</dbReference>
<dbReference type="InterPro" id="IPR029052">
    <property type="entry name" value="Metallo-depent_PP-like"/>
</dbReference>
<feature type="domain" description="Calcineurin-like phosphoesterase" evidence="1">
    <location>
        <begin position="50"/>
        <end position="237"/>
    </location>
</feature>
<evidence type="ECO:0000313" key="2">
    <source>
        <dbReference type="EMBL" id="GGD44317.1"/>
    </source>
</evidence>
<sequence length="310" mass="33728">MVDPSGGRRALAAAAGVAAAAAVWGVGIERHWFAVRHRTVRVLPAGSTPIRVLHLSDMHLAPWQRRKRDWVARLAALRPDLVVDTGDNLGHPLALPAVRRALSPFAGTPGVHVHGSNDVWAPKPRNPFRYFTGPSLIAPDVSRLDTDRLDALLEGDLGWFGLNNDSVAFDVRGHRIRFIGTNDPHLEYDDFDELDTTMSDLPEPDITIGVTHAPYRRVLDGFMQRGADVIFAGHTHGGQVRVPGIGALVANCDLPLRQTRGLSTWTHRGRQAALNVSAGLGHSIYAPVRFACRPEVSLITLAPRLSSPLS</sequence>
<gene>
    <name evidence="2" type="ORF">GCM10010915_26900</name>
</gene>
<protein>
    <submittedName>
        <fullName evidence="2">Metallophosphoesterase</fullName>
    </submittedName>
</protein>
<dbReference type="EMBL" id="BMHO01000002">
    <property type="protein sequence ID" value="GGD44317.1"/>
    <property type="molecule type" value="Genomic_DNA"/>
</dbReference>
<dbReference type="GO" id="GO:0008758">
    <property type="term" value="F:UDP-2,3-diacylglucosamine hydrolase activity"/>
    <property type="evidence" value="ECO:0007669"/>
    <property type="project" value="TreeGrafter"/>
</dbReference>
<evidence type="ECO:0000313" key="3">
    <source>
        <dbReference type="Proteomes" id="UP000633205"/>
    </source>
</evidence>
<organism evidence="2 3">
    <name type="scientific">Microbacterium faecale</name>
    <dbReference type="NCBI Taxonomy" id="1804630"/>
    <lineage>
        <taxon>Bacteria</taxon>
        <taxon>Bacillati</taxon>
        <taxon>Actinomycetota</taxon>
        <taxon>Actinomycetes</taxon>
        <taxon>Micrococcales</taxon>
        <taxon>Microbacteriaceae</taxon>
        <taxon>Microbacterium</taxon>
    </lineage>
</organism>
<comment type="caution">
    <text evidence="2">The sequence shown here is derived from an EMBL/GenBank/DDBJ whole genome shotgun (WGS) entry which is preliminary data.</text>
</comment>
<reference evidence="2" key="1">
    <citation type="journal article" date="2014" name="Int. J. Syst. Evol. Microbiol.">
        <title>Complete genome sequence of Corynebacterium casei LMG S-19264T (=DSM 44701T), isolated from a smear-ripened cheese.</title>
        <authorList>
            <consortium name="US DOE Joint Genome Institute (JGI-PGF)"/>
            <person name="Walter F."/>
            <person name="Albersmeier A."/>
            <person name="Kalinowski J."/>
            <person name="Ruckert C."/>
        </authorList>
    </citation>
    <scope>NUCLEOTIDE SEQUENCE</scope>
    <source>
        <strain evidence="2">CGMCC 1.15152</strain>
    </source>
</reference>
<dbReference type="PANTHER" id="PTHR31302:SF20">
    <property type="entry name" value="CONSERVED PROTEIN"/>
    <property type="match status" value="1"/>
</dbReference>
<dbReference type="SUPFAM" id="SSF56300">
    <property type="entry name" value="Metallo-dependent phosphatases"/>
    <property type="match status" value="1"/>
</dbReference>
<dbReference type="GO" id="GO:0009245">
    <property type="term" value="P:lipid A biosynthetic process"/>
    <property type="evidence" value="ECO:0007669"/>
    <property type="project" value="TreeGrafter"/>
</dbReference>
<dbReference type="Proteomes" id="UP000633205">
    <property type="component" value="Unassembled WGS sequence"/>
</dbReference>
<dbReference type="PANTHER" id="PTHR31302">
    <property type="entry name" value="TRANSMEMBRANE PROTEIN WITH METALLOPHOSPHOESTERASE DOMAIN-RELATED"/>
    <property type="match status" value="1"/>
</dbReference>
<keyword evidence="3" id="KW-1185">Reference proteome</keyword>
<reference evidence="2" key="2">
    <citation type="submission" date="2020-09" db="EMBL/GenBank/DDBJ databases">
        <authorList>
            <person name="Sun Q."/>
            <person name="Zhou Y."/>
        </authorList>
    </citation>
    <scope>NUCLEOTIDE SEQUENCE</scope>
    <source>
        <strain evidence="2">CGMCC 1.15152</strain>
    </source>
</reference>
<dbReference type="Gene3D" id="3.60.21.10">
    <property type="match status" value="1"/>
</dbReference>
<dbReference type="Pfam" id="PF00149">
    <property type="entry name" value="Metallophos"/>
    <property type="match status" value="1"/>
</dbReference>
<accession>A0A917DK98</accession>
<proteinExistence type="predicted"/>
<dbReference type="AlphaFoldDB" id="A0A917DK98"/>
<evidence type="ECO:0000259" key="1">
    <source>
        <dbReference type="Pfam" id="PF00149"/>
    </source>
</evidence>
<dbReference type="GO" id="GO:0016020">
    <property type="term" value="C:membrane"/>
    <property type="evidence" value="ECO:0007669"/>
    <property type="project" value="GOC"/>
</dbReference>